<evidence type="ECO:0000313" key="9">
    <source>
        <dbReference type="Proteomes" id="UP000190423"/>
    </source>
</evidence>
<keyword evidence="9" id="KW-1185">Reference proteome</keyword>
<evidence type="ECO:0000256" key="7">
    <source>
        <dbReference type="SAM" id="Phobius"/>
    </source>
</evidence>
<dbReference type="SUPFAM" id="SSF118215">
    <property type="entry name" value="Proton glutamate symport protein"/>
    <property type="match status" value="1"/>
</dbReference>
<dbReference type="GO" id="GO:0005886">
    <property type="term" value="C:plasma membrane"/>
    <property type="evidence" value="ECO:0007669"/>
    <property type="project" value="UniProtKB-SubCell"/>
</dbReference>
<keyword evidence="6 7" id="KW-0472">Membrane</keyword>
<feature type="transmembrane region" description="Helical" evidence="7">
    <location>
        <begin position="133"/>
        <end position="153"/>
    </location>
</feature>
<proteinExistence type="predicted"/>
<evidence type="ECO:0000256" key="5">
    <source>
        <dbReference type="ARBA" id="ARBA00022989"/>
    </source>
</evidence>
<feature type="transmembrane region" description="Helical" evidence="7">
    <location>
        <begin position="323"/>
        <end position="352"/>
    </location>
</feature>
<keyword evidence="4 7" id="KW-0812">Transmembrane</keyword>
<gene>
    <name evidence="8" type="ORF">SAMN02745149_00034</name>
</gene>
<feature type="transmembrane region" description="Helical" evidence="7">
    <location>
        <begin position="244"/>
        <end position="265"/>
    </location>
</feature>
<feature type="transmembrane region" description="Helical" evidence="7">
    <location>
        <begin position="72"/>
        <end position="96"/>
    </location>
</feature>
<dbReference type="InterPro" id="IPR036458">
    <property type="entry name" value="Na:dicarbo_symporter_sf"/>
</dbReference>
<keyword evidence="5 7" id="KW-1133">Transmembrane helix</keyword>
<feature type="transmembrane region" description="Helical" evidence="7">
    <location>
        <begin position="208"/>
        <end position="232"/>
    </location>
</feature>
<dbReference type="PANTHER" id="PTHR42865">
    <property type="entry name" value="PROTON/GLUTAMATE-ASPARTATE SYMPORTER"/>
    <property type="match status" value="1"/>
</dbReference>
<dbReference type="Pfam" id="PF00375">
    <property type="entry name" value="SDF"/>
    <property type="match status" value="1"/>
</dbReference>
<name>A0A1T4JH98_TREPO</name>
<feature type="transmembrane region" description="Helical" evidence="7">
    <location>
        <begin position="41"/>
        <end position="60"/>
    </location>
</feature>
<feature type="transmembrane region" description="Helical" evidence="7">
    <location>
        <begin position="286"/>
        <end position="311"/>
    </location>
</feature>
<sequence>MKLWIKYLIGALFGAAFAFILPLGNEQVAAAVSFVTEIIVRFGRYMVVPVVFFTAVIAFNRLRDTKMLFKTGIWTGGVIVASSLILTVTGLLSILIVKLPRIPITVETVSESASLGVGDLIKSLLPYSAFETLNNGSFILAAFFFAMLVGTASTADPVLFKPVTQLADSLSKLMYNISVIFTEFLSVGMVAVLCSWTIQFRGVLTSGVFAPLILMLLVDFIFIAGVVYPLIIRYLCHDPHPYRILYASVCSVVTAFFSGDTNLVLQLNMRHGKESLGVRRRINGVVHPLFSIFARGGSALVTAISFIVIWRSYSSLSIPFTDILWITAVSFGISFLLGGFPAGGAFVSISVLCMLYSRGFENGFLLLKPAAPIICSFAAAFDALTAIFGSYIIAVKTKLVEHHGIKHYI</sequence>
<dbReference type="PANTHER" id="PTHR42865:SF7">
    <property type="entry name" value="PROTON_GLUTAMATE-ASPARTATE SYMPORTER"/>
    <property type="match status" value="1"/>
</dbReference>
<reference evidence="8 9" key="1">
    <citation type="submission" date="2017-02" db="EMBL/GenBank/DDBJ databases">
        <authorList>
            <person name="Peterson S.W."/>
        </authorList>
    </citation>
    <scope>NUCLEOTIDE SEQUENCE [LARGE SCALE GENOMIC DNA]</scope>
    <source>
        <strain evidence="8 9">ATCC BAA-908</strain>
    </source>
</reference>
<protein>
    <submittedName>
        <fullName evidence="8">Na+/H+-dicarboxylate symporter</fullName>
    </submittedName>
</protein>
<dbReference type="STRING" id="261392.SAMN02745149_00034"/>
<evidence type="ECO:0000256" key="6">
    <source>
        <dbReference type="ARBA" id="ARBA00023136"/>
    </source>
</evidence>
<dbReference type="EMBL" id="FUWG01000002">
    <property type="protein sequence ID" value="SJZ29533.1"/>
    <property type="molecule type" value="Genomic_DNA"/>
</dbReference>
<accession>A0A1T4JH98</accession>
<organism evidence="8 9">
    <name type="scientific">Treponema porcinum</name>
    <dbReference type="NCBI Taxonomy" id="261392"/>
    <lineage>
        <taxon>Bacteria</taxon>
        <taxon>Pseudomonadati</taxon>
        <taxon>Spirochaetota</taxon>
        <taxon>Spirochaetia</taxon>
        <taxon>Spirochaetales</taxon>
        <taxon>Treponemataceae</taxon>
        <taxon>Treponema</taxon>
    </lineage>
</organism>
<keyword evidence="2" id="KW-0813">Transport</keyword>
<dbReference type="AlphaFoldDB" id="A0A1T4JH98"/>
<keyword evidence="3" id="KW-1003">Cell membrane</keyword>
<dbReference type="Gene3D" id="1.10.3860.10">
    <property type="entry name" value="Sodium:dicarboxylate symporter"/>
    <property type="match status" value="1"/>
</dbReference>
<feature type="transmembrane region" description="Helical" evidence="7">
    <location>
        <begin position="173"/>
        <end position="196"/>
    </location>
</feature>
<dbReference type="GO" id="GO:0015293">
    <property type="term" value="F:symporter activity"/>
    <property type="evidence" value="ECO:0007669"/>
    <property type="project" value="UniProtKB-KW"/>
</dbReference>
<dbReference type="OrthoDB" id="368112at2"/>
<dbReference type="GeneID" id="78315358"/>
<dbReference type="RefSeq" id="WP_078931963.1">
    <property type="nucleotide sequence ID" value="NZ_FUWG01000002.1"/>
</dbReference>
<dbReference type="InterPro" id="IPR001991">
    <property type="entry name" value="Na-dicarboxylate_symporter"/>
</dbReference>
<evidence type="ECO:0000256" key="2">
    <source>
        <dbReference type="ARBA" id="ARBA00022448"/>
    </source>
</evidence>
<evidence type="ECO:0000256" key="4">
    <source>
        <dbReference type="ARBA" id="ARBA00022692"/>
    </source>
</evidence>
<feature type="transmembrane region" description="Helical" evidence="7">
    <location>
        <begin position="373"/>
        <end position="394"/>
    </location>
</feature>
<evidence type="ECO:0000313" key="8">
    <source>
        <dbReference type="EMBL" id="SJZ29533.1"/>
    </source>
</evidence>
<comment type="subcellular location">
    <subcellularLocation>
        <location evidence="1">Cell membrane</location>
        <topology evidence="1">Multi-pass membrane protein</topology>
    </subcellularLocation>
</comment>
<evidence type="ECO:0000256" key="3">
    <source>
        <dbReference type="ARBA" id="ARBA00022475"/>
    </source>
</evidence>
<evidence type="ECO:0000256" key="1">
    <source>
        <dbReference type="ARBA" id="ARBA00004651"/>
    </source>
</evidence>
<dbReference type="Proteomes" id="UP000190423">
    <property type="component" value="Unassembled WGS sequence"/>
</dbReference>